<dbReference type="EMBL" id="RIBY02002445">
    <property type="protein sequence ID" value="KAH9812961.1"/>
    <property type="molecule type" value="Genomic_DNA"/>
</dbReference>
<sequence>MVTAPVVGPISEQERLHTITPVRYWLTVVAAIGAHVIPVGAEVQAIFRKEEVSQLLLSVVRKVYQIIWPPGSRGPKSCQCLSLLRRNDDCNVSATGYHLH</sequence>
<comment type="caution">
    <text evidence="1">The sequence shown here is derived from an EMBL/GenBank/DDBJ whole genome shotgun (WGS) entry which is preliminary data.</text>
</comment>
<evidence type="ECO:0000313" key="2">
    <source>
        <dbReference type="Proteomes" id="UP001138500"/>
    </source>
</evidence>
<organism evidence="1 2">
    <name type="scientific">Teratosphaeria destructans</name>
    <dbReference type="NCBI Taxonomy" id="418781"/>
    <lineage>
        <taxon>Eukaryota</taxon>
        <taxon>Fungi</taxon>
        <taxon>Dikarya</taxon>
        <taxon>Ascomycota</taxon>
        <taxon>Pezizomycotina</taxon>
        <taxon>Dothideomycetes</taxon>
        <taxon>Dothideomycetidae</taxon>
        <taxon>Mycosphaerellales</taxon>
        <taxon>Teratosphaeriaceae</taxon>
        <taxon>Teratosphaeria</taxon>
    </lineage>
</organism>
<dbReference type="AlphaFoldDB" id="A0A9W7SJ46"/>
<name>A0A9W7SJ46_9PEZI</name>
<reference evidence="1 2" key="2">
    <citation type="journal article" date="2021" name="Curr. Genet.">
        <title>Genetic response to nitrogen starvation in the aggressive Eucalyptus foliar pathogen Teratosphaeria destructans.</title>
        <authorList>
            <person name="Havenga M."/>
            <person name="Wingfield B.D."/>
            <person name="Wingfield M.J."/>
            <person name="Dreyer L.L."/>
            <person name="Roets F."/>
            <person name="Aylward J."/>
        </authorList>
    </citation>
    <scope>NUCLEOTIDE SEQUENCE [LARGE SCALE GENOMIC DNA]</scope>
    <source>
        <strain evidence="1">CMW44962</strain>
    </source>
</reference>
<protein>
    <submittedName>
        <fullName evidence="1">Uncharacterized protein</fullName>
    </submittedName>
</protein>
<proteinExistence type="predicted"/>
<reference evidence="1 2" key="1">
    <citation type="journal article" date="2018" name="IMA Fungus">
        <title>IMA Genome-F 10: Nine draft genome sequences of Claviceps purpurea s.lat., including C. arundinis, C. humidiphila, and C. cf. spartinae, pseudomolecules for the pitch canker pathogen Fusarium circinatum, draft genome of Davidsoniella eucalypti, Grosmannia galeiformis, Quambalaria eucalypti, and Teratosphaeria destructans.</title>
        <authorList>
            <person name="Wingfield B.D."/>
            <person name="Liu M."/>
            <person name="Nguyen H.D."/>
            <person name="Lane F.A."/>
            <person name="Morgan S.W."/>
            <person name="De Vos L."/>
            <person name="Wilken P.M."/>
            <person name="Duong T.A."/>
            <person name="Aylward J."/>
            <person name="Coetzee M.P."/>
            <person name="Dadej K."/>
            <person name="De Beer Z.W."/>
            <person name="Findlay W."/>
            <person name="Havenga M."/>
            <person name="Kolarik M."/>
            <person name="Menzies J.G."/>
            <person name="Naidoo K."/>
            <person name="Pochopski O."/>
            <person name="Shoukouhi P."/>
            <person name="Santana Q.C."/>
            <person name="Seifert K.A."/>
            <person name="Soal N."/>
            <person name="Steenkamp E.T."/>
            <person name="Tatham C.T."/>
            <person name="van der Nest M.A."/>
            <person name="Wingfield M.J."/>
        </authorList>
    </citation>
    <scope>NUCLEOTIDE SEQUENCE [LARGE SCALE GENOMIC DNA]</scope>
    <source>
        <strain evidence="1">CMW44962</strain>
    </source>
</reference>
<gene>
    <name evidence="1" type="ORF">Tdes44962_MAKER05727</name>
</gene>
<dbReference type="Proteomes" id="UP001138500">
    <property type="component" value="Unassembled WGS sequence"/>
</dbReference>
<accession>A0A9W7SJ46</accession>
<keyword evidence="2" id="KW-1185">Reference proteome</keyword>
<evidence type="ECO:0000313" key="1">
    <source>
        <dbReference type="EMBL" id="KAH9812961.1"/>
    </source>
</evidence>